<evidence type="ECO:0000313" key="1">
    <source>
        <dbReference type="EMBL" id="CCD49680.1"/>
    </source>
</evidence>
<organism evidence="1 2">
    <name type="scientific">Botryotinia fuckeliana (strain T4)</name>
    <name type="common">Noble rot fungus</name>
    <name type="synonym">Botrytis cinerea</name>
    <dbReference type="NCBI Taxonomy" id="999810"/>
    <lineage>
        <taxon>Eukaryota</taxon>
        <taxon>Fungi</taxon>
        <taxon>Dikarya</taxon>
        <taxon>Ascomycota</taxon>
        <taxon>Pezizomycotina</taxon>
        <taxon>Leotiomycetes</taxon>
        <taxon>Helotiales</taxon>
        <taxon>Sclerotiniaceae</taxon>
        <taxon>Botrytis</taxon>
    </lineage>
</organism>
<dbReference type="InParanoid" id="G2YD32"/>
<accession>G2YD32</accession>
<gene>
    <name evidence="1" type="ORF">BofuT4_P093880.1</name>
</gene>
<dbReference type="HOGENOM" id="CLU_2320059_0_0_1"/>
<proteinExistence type="predicted"/>
<dbReference type="AlphaFoldDB" id="G2YD32"/>
<reference evidence="2" key="1">
    <citation type="journal article" date="2011" name="PLoS Genet.">
        <title>Genomic analysis of the necrotrophic fungal pathogens Sclerotinia sclerotiorum and Botrytis cinerea.</title>
        <authorList>
            <person name="Amselem J."/>
            <person name="Cuomo C.A."/>
            <person name="van Kan J.A."/>
            <person name="Viaud M."/>
            <person name="Benito E.P."/>
            <person name="Couloux A."/>
            <person name="Coutinho P.M."/>
            <person name="de Vries R.P."/>
            <person name="Dyer P.S."/>
            <person name="Fillinger S."/>
            <person name="Fournier E."/>
            <person name="Gout L."/>
            <person name="Hahn M."/>
            <person name="Kohn L."/>
            <person name="Lapalu N."/>
            <person name="Plummer K.M."/>
            <person name="Pradier J.M."/>
            <person name="Quevillon E."/>
            <person name="Sharon A."/>
            <person name="Simon A."/>
            <person name="ten Have A."/>
            <person name="Tudzynski B."/>
            <person name="Tudzynski P."/>
            <person name="Wincker P."/>
            <person name="Andrew M."/>
            <person name="Anthouard V."/>
            <person name="Beever R.E."/>
            <person name="Beffa R."/>
            <person name="Benoit I."/>
            <person name="Bouzid O."/>
            <person name="Brault B."/>
            <person name="Chen Z."/>
            <person name="Choquer M."/>
            <person name="Collemare J."/>
            <person name="Cotton P."/>
            <person name="Danchin E.G."/>
            <person name="Da Silva C."/>
            <person name="Gautier A."/>
            <person name="Giraud C."/>
            <person name="Giraud T."/>
            <person name="Gonzalez C."/>
            <person name="Grossetete S."/>
            <person name="Guldener U."/>
            <person name="Henrissat B."/>
            <person name="Howlett B.J."/>
            <person name="Kodira C."/>
            <person name="Kretschmer M."/>
            <person name="Lappartient A."/>
            <person name="Leroch M."/>
            <person name="Levis C."/>
            <person name="Mauceli E."/>
            <person name="Neuveglise C."/>
            <person name="Oeser B."/>
            <person name="Pearson M."/>
            <person name="Poulain J."/>
            <person name="Poussereau N."/>
            <person name="Quesneville H."/>
            <person name="Rascle C."/>
            <person name="Schumacher J."/>
            <person name="Segurens B."/>
            <person name="Sexton A."/>
            <person name="Silva E."/>
            <person name="Sirven C."/>
            <person name="Soanes D.M."/>
            <person name="Talbot N.J."/>
            <person name="Templeton M."/>
            <person name="Yandava C."/>
            <person name="Yarden O."/>
            <person name="Zeng Q."/>
            <person name="Rollins J.A."/>
            <person name="Lebrun M.H."/>
            <person name="Dickman M."/>
        </authorList>
    </citation>
    <scope>NUCLEOTIDE SEQUENCE [LARGE SCALE GENOMIC DNA]</scope>
    <source>
        <strain evidence="2">T4</strain>
    </source>
</reference>
<dbReference type="Proteomes" id="UP000008177">
    <property type="component" value="Unplaced contigs"/>
</dbReference>
<dbReference type="EMBL" id="FQ790321">
    <property type="protein sequence ID" value="CCD49680.1"/>
    <property type="molecule type" value="Genomic_DNA"/>
</dbReference>
<name>G2YD32_BOTF4</name>
<protein>
    <submittedName>
        <fullName evidence="1">Uncharacterized protein</fullName>
    </submittedName>
</protein>
<evidence type="ECO:0000313" key="2">
    <source>
        <dbReference type="Proteomes" id="UP000008177"/>
    </source>
</evidence>
<sequence length="99" mass="11316">MHIHQISQSKIGKDSDERLSNAFLGILPENPQVYEPANCYVDYLFTFTFTFTLTHAPISILRSSLQIQEESFLHIDFLHPYNFLPVPATLPVALRVTLP</sequence>